<comment type="caution">
    <text evidence="1">The sequence shown here is derived from an EMBL/GenBank/DDBJ whole genome shotgun (WGS) entry which is preliminary data.</text>
</comment>
<organism evidence="1 2">
    <name type="scientific">Zancudomyces culisetae</name>
    <name type="common">Gut fungus</name>
    <name type="synonym">Smittium culisetae</name>
    <dbReference type="NCBI Taxonomy" id="1213189"/>
    <lineage>
        <taxon>Eukaryota</taxon>
        <taxon>Fungi</taxon>
        <taxon>Fungi incertae sedis</taxon>
        <taxon>Zoopagomycota</taxon>
        <taxon>Kickxellomycotina</taxon>
        <taxon>Harpellomycetes</taxon>
        <taxon>Harpellales</taxon>
        <taxon>Legeriomycetaceae</taxon>
        <taxon>Zancudomyces</taxon>
    </lineage>
</organism>
<accession>A0A1R1PSI3</accession>
<dbReference type="Proteomes" id="UP000188320">
    <property type="component" value="Unassembled WGS sequence"/>
</dbReference>
<name>A0A1R1PSI3_ZANCU</name>
<keyword evidence="2" id="KW-1185">Reference proteome</keyword>
<proteinExistence type="predicted"/>
<dbReference type="EMBL" id="LSSK01000299">
    <property type="protein sequence ID" value="OMH83842.1"/>
    <property type="molecule type" value="Genomic_DNA"/>
</dbReference>
<reference evidence="2" key="1">
    <citation type="submission" date="2017-01" db="EMBL/GenBank/DDBJ databases">
        <authorList>
            <person name="Wang Y."/>
            <person name="White M."/>
            <person name="Kvist S."/>
            <person name="Moncalvo J.-M."/>
        </authorList>
    </citation>
    <scope>NUCLEOTIDE SEQUENCE [LARGE SCALE GENOMIC DNA]</scope>
    <source>
        <strain evidence="2">COL-18-3</strain>
    </source>
</reference>
<dbReference type="SUPFAM" id="SSF48371">
    <property type="entry name" value="ARM repeat"/>
    <property type="match status" value="1"/>
</dbReference>
<evidence type="ECO:0000313" key="1">
    <source>
        <dbReference type="EMBL" id="OMH83842.1"/>
    </source>
</evidence>
<sequence length="353" mass="39036">MEIAGNLTVGTRSLSKLLYIFASQLDSKIKTDSSLLRVTEENMSIRLVDKDYQVRELVTDYISKLIDSENSELISDGLLQNAFALVLDPEAEVRAAALKLAMKTYSQKNQRFFMMKAQLTTDTLHRLLGDSHSLVRMCAIDFLTCVVISLNVDTDNLYRAYLFAFDKGTLGALSADTECGVQLRLISLLEVLLASLFTVFSGIGRFCHNCNASLILGLMDLDLHKSLIAFTKNFLRLVRSNATDALVRLRPLAQMDQSAATRTSSNFCVQCKANQNPSRIGYVSVDLNCLHKSVANLVQDFGLHCDALDFDGLMESNKSESVYGELFDPGLFTSTSVSSELGDSAHINVLDCY</sequence>
<gene>
    <name evidence="1" type="ORF">AX774_g2652</name>
</gene>
<dbReference type="InterPro" id="IPR016024">
    <property type="entry name" value="ARM-type_fold"/>
</dbReference>
<evidence type="ECO:0000313" key="2">
    <source>
        <dbReference type="Proteomes" id="UP000188320"/>
    </source>
</evidence>
<protein>
    <submittedName>
        <fullName evidence="1">Uncharacterized protein</fullName>
    </submittedName>
</protein>
<dbReference type="Gene3D" id="1.25.10.10">
    <property type="entry name" value="Leucine-rich Repeat Variant"/>
    <property type="match status" value="1"/>
</dbReference>
<dbReference type="InterPro" id="IPR011989">
    <property type="entry name" value="ARM-like"/>
</dbReference>
<dbReference type="AlphaFoldDB" id="A0A1R1PSI3"/>